<evidence type="ECO:0008006" key="6">
    <source>
        <dbReference type="Google" id="ProtNLM"/>
    </source>
</evidence>
<reference evidence="4 5" key="1">
    <citation type="journal article" date="2021" name="bioRxiv">
        <title>The Gossypium anomalum genome as a resource for cotton improvement and evolutionary analysis of hybrid incompatibility.</title>
        <authorList>
            <person name="Grover C.E."/>
            <person name="Yuan D."/>
            <person name="Arick M.A."/>
            <person name="Miller E.R."/>
            <person name="Hu G."/>
            <person name="Peterson D.G."/>
            <person name="Wendel J.F."/>
            <person name="Udall J.A."/>
        </authorList>
    </citation>
    <scope>NUCLEOTIDE SEQUENCE [LARGE SCALE GENOMIC DNA]</scope>
    <source>
        <strain evidence="4">JFW-Udall</strain>
        <tissue evidence="4">Leaf</tissue>
    </source>
</reference>
<dbReference type="Proteomes" id="UP000701853">
    <property type="component" value="Chromosome 1"/>
</dbReference>
<dbReference type="InterPro" id="IPR011990">
    <property type="entry name" value="TPR-like_helical_dom_sf"/>
</dbReference>
<dbReference type="Pfam" id="PF12854">
    <property type="entry name" value="PPR_1"/>
    <property type="match status" value="1"/>
</dbReference>
<gene>
    <name evidence="4" type="ORF">CXB51_002623</name>
</gene>
<protein>
    <recommendedName>
        <fullName evidence="6">Pentatricopeptide repeat-containing protein</fullName>
    </recommendedName>
</protein>
<organism evidence="4 5">
    <name type="scientific">Gossypium anomalum</name>
    <dbReference type="NCBI Taxonomy" id="47600"/>
    <lineage>
        <taxon>Eukaryota</taxon>
        <taxon>Viridiplantae</taxon>
        <taxon>Streptophyta</taxon>
        <taxon>Embryophyta</taxon>
        <taxon>Tracheophyta</taxon>
        <taxon>Spermatophyta</taxon>
        <taxon>Magnoliopsida</taxon>
        <taxon>eudicotyledons</taxon>
        <taxon>Gunneridae</taxon>
        <taxon>Pentapetalae</taxon>
        <taxon>rosids</taxon>
        <taxon>malvids</taxon>
        <taxon>Malvales</taxon>
        <taxon>Malvaceae</taxon>
        <taxon>Malvoideae</taxon>
        <taxon>Gossypium</taxon>
    </lineage>
</organism>
<proteinExistence type="inferred from homology"/>
<keyword evidence="2" id="KW-0677">Repeat</keyword>
<evidence type="ECO:0000256" key="1">
    <source>
        <dbReference type="ARBA" id="ARBA00007626"/>
    </source>
</evidence>
<dbReference type="Pfam" id="PF01535">
    <property type="entry name" value="PPR"/>
    <property type="match status" value="2"/>
</dbReference>
<evidence type="ECO:0000313" key="5">
    <source>
        <dbReference type="Proteomes" id="UP000701853"/>
    </source>
</evidence>
<evidence type="ECO:0000256" key="3">
    <source>
        <dbReference type="PROSITE-ProRule" id="PRU00708"/>
    </source>
</evidence>
<dbReference type="Pfam" id="PF13041">
    <property type="entry name" value="PPR_2"/>
    <property type="match status" value="2"/>
</dbReference>
<comment type="caution">
    <text evidence="4">The sequence shown here is derived from an EMBL/GenBank/DDBJ whole genome shotgun (WGS) entry which is preliminary data.</text>
</comment>
<evidence type="ECO:0000256" key="2">
    <source>
        <dbReference type="ARBA" id="ARBA00022737"/>
    </source>
</evidence>
<dbReference type="OrthoDB" id="185373at2759"/>
<dbReference type="NCBIfam" id="TIGR00756">
    <property type="entry name" value="PPR"/>
    <property type="match status" value="5"/>
</dbReference>
<dbReference type="PROSITE" id="PS51375">
    <property type="entry name" value="PPR"/>
    <property type="match status" value="5"/>
</dbReference>
<dbReference type="AlphaFoldDB" id="A0A8J5ZMM3"/>
<feature type="repeat" description="PPR" evidence="3">
    <location>
        <begin position="175"/>
        <end position="209"/>
    </location>
</feature>
<dbReference type="Gene3D" id="1.25.40.10">
    <property type="entry name" value="Tetratricopeptide repeat domain"/>
    <property type="match status" value="3"/>
</dbReference>
<feature type="repeat" description="PPR" evidence="3">
    <location>
        <begin position="317"/>
        <end position="351"/>
    </location>
</feature>
<dbReference type="EMBL" id="JAHUZN010000001">
    <property type="protein sequence ID" value="KAG8504271.1"/>
    <property type="molecule type" value="Genomic_DNA"/>
</dbReference>
<feature type="repeat" description="PPR" evidence="3">
    <location>
        <begin position="352"/>
        <end position="386"/>
    </location>
</feature>
<evidence type="ECO:0000313" key="4">
    <source>
        <dbReference type="EMBL" id="KAG8504271.1"/>
    </source>
</evidence>
<dbReference type="PANTHER" id="PTHR47936:SF1">
    <property type="entry name" value="PENTATRICOPEPTIDE REPEAT-CONTAINING PROTEIN GUN1, CHLOROPLASTIC"/>
    <property type="match status" value="1"/>
</dbReference>
<keyword evidence="5" id="KW-1185">Reference proteome</keyword>
<comment type="similarity">
    <text evidence="1">Belongs to the PPR family. P subfamily.</text>
</comment>
<accession>A0A8J5ZMM3</accession>
<dbReference type="PANTHER" id="PTHR47936">
    <property type="entry name" value="PPR_LONG DOMAIN-CONTAINING PROTEIN"/>
    <property type="match status" value="1"/>
</dbReference>
<sequence length="693" mass="78919">MARRSPNFFLRKHRKWPLISSHKTKWRQAFTQNQPMVSFKQLVAQHNPLQPDFVPSLLHSLSLYNLHQSPQAYHFLIKTLLQNRHFHHIPSLLHHLQLQHFQTPEYIFTHLVKFYGNANRIQDAVDIFYRIPQFRCFPSAYSLNALLALLCRSQRGLKLLPQVLLNSLHMNIRLEESTFRLLVCTLCRMNKVAYAIEILQRMLDDGLGVNDKVFSFVLSSVCAEGDLDGEDVIGFWRGLRKLGFSPAMGDYDGVIRFLVKKGKGLDAWDVLNQMKSDGIKPGIISYTMVLNGVTAEGDYILVDELFDELLMLGLVPNVYTYKAYIEALCKQNKVEEGIEMVACMEELGCKSNVLIYNTLLRTISKAGEISRARELVKEMKYKGIEMNWVSYTIIIDGLVSNGEILEACALVEEVLHKCIFIESLTFDEVICGLCQRGLVCKALELLGKMVERSISPGARVWEALLLSSESRPKFHLDEHTADNKWSINEPQKKHHLIVKMKRWEWVGENKILSYLRNGSECLRMGSASSFVVAAATIAEAYSIVSPAKEYERRGNQHHKRSHNILINKFHMPASYMASKRPGNERRAKSLGWLCHRVWLSCPISQRGGFTSLTVSHVLKYSLNWTCAPSQPSAITQSPTTSMLLGSNLNSLWLDSPVSTRIIWWHRGGPWNHHSRSVVRSLTTVLVSPCANAL</sequence>
<feature type="repeat" description="PPR" evidence="3">
    <location>
        <begin position="422"/>
        <end position="456"/>
    </location>
</feature>
<name>A0A8J5ZMM3_9ROSI</name>
<feature type="repeat" description="PPR" evidence="3">
    <location>
        <begin position="247"/>
        <end position="281"/>
    </location>
</feature>
<dbReference type="InterPro" id="IPR002885">
    <property type="entry name" value="PPR_rpt"/>
</dbReference>